<comment type="caution">
    <text evidence="5">The sequence shown here is derived from an EMBL/GenBank/DDBJ whole genome shotgun (WGS) entry which is preliminary data.</text>
</comment>
<evidence type="ECO:0000259" key="4">
    <source>
        <dbReference type="PROSITE" id="PS51118"/>
    </source>
</evidence>
<organism evidence="5 6">
    <name type="scientific">Micromonospora gifhornensis</name>
    <dbReference type="NCBI Taxonomy" id="84594"/>
    <lineage>
        <taxon>Bacteria</taxon>
        <taxon>Bacillati</taxon>
        <taxon>Actinomycetota</taxon>
        <taxon>Actinomycetes</taxon>
        <taxon>Micromonosporales</taxon>
        <taxon>Micromonosporaceae</taxon>
        <taxon>Micromonospora</taxon>
    </lineage>
</organism>
<dbReference type="Proteomes" id="UP000647860">
    <property type="component" value="Unassembled WGS sequence"/>
</dbReference>
<keyword evidence="3" id="KW-0804">Transcription</keyword>
<sequence>MSAIASNLARLAWVKQSQGKMGVMNHDEGPVESTDALERLGVFAARDDWTATGWCRIERSLDLIGTRSAMLIVRELFYGGTRFDELARRTGLSEAVVAGRLKQLHADGIVDRRPYQEPGKRTRDEYLLTDRGRALFPIIVALVQWGELLGDDHRTGVELVHRGCEAPLSAHVRCAKGHDVPLGEAAARLKDEDYAAAARRQPRDPD</sequence>
<evidence type="ECO:0000256" key="1">
    <source>
        <dbReference type="ARBA" id="ARBA00023015"/>
    </source>
</evidence>
<evidence type="ECO:0000256" key="3">
    <source>
        <dbReference type="ARBA" id="ARBA00023163"/>
    </source>
</evidence>
<evidence type="ECO:0000313" key="5">
    <source>
        <dbReference type="EMBL" id="GIJ15138.1"/>
    </source>
</evidence>
<accession>A0ABQ4IBJ1</accession>
<dbReference type="PROSITE" id="PS51118">
    <property type="entry name" value="HTH_HXLR"/>
    <property type="match status" value="1"/>
</dbReference>
<name>A0ABQ4IBJ1_9ACTN</name>
<keyword evidence="1" id="KW-0805">Transcription regulation</keyword>
<dbReference type="PANTHER" id="PTHR33204:SF18">
    <property type="entry name" value="TRANSCRIPTIONAL REGULATORY PROTEIN"/>
    <property type="match status" value="1"/>
</dbReference>
<dbReference type="Pfam" id="PF01638">
    <property type="entry name" value="HxlR"/>
    <property type="match status" value="1"/>
</dbReference>
<keyword evidence="2" id="KW-0238">DNA-binding</keyword>
<reference evidence="5 6" key="1">
    <citation type="submission" date="2021-01" db="EMBL/GenBank/DDBJ databases">
        <title>Whole genome shotgun sequence of Verrucosispora gifhornensis NBRC 16317.</title>
        <authorList>
            <person name="Komaki H."/>
            <person name="Tamura T."/>
        </authorList>
    </citation>
    <scope>NUCLEOTIDE SEQUENCE [LARGE SCALE GENOMIC DNA]</scope>
    <source>
        <strain evidence="5 6">NBRC 16317</strain>
    </source>
</reference>
<feature type="domain" description="HTH hxlR-type" evidence="4">
    <location>
        <begin position="55"/>
        <end position="154"/>
    </location>
</feature>
<keyword evidence="6" id="KW-1185">Reference proteome</keyword>
<dbReference type="SUPFAM" id="SSF46785">
    <property type="entry name" value="Winged helix' DNA-binding domain"/>
    <property type="match status" value="1"/>
</dbReference>
<dbReference type="EMBL" id="BOPA01000014">
    <property type="protein sequence ID" value="GIJ15138.1"/>
    <property type="molecule type" value="Genomic_DNA"/>
</dbReference>
<dbReference type="PANTHER" id="PTHR33204">
    <property type="entry name" value="TRANSCRIPTIONAL REGULATOR, MARR FAMILY"/>
    <property type="match status" value="1"/>
</dbReference>
<proteinExistence type="predicted"/>
<dbReference type="InterPro" id="IPR036390">
    <property type="entry name" value="WH_DNA-bd_sf"/>
</dbReference>
<dbReference type="Gene3D" id="1.10.10.10">
    <property type="entry name" value="Winged helix-like DNA-binding domain superfamily/Winged helix DNA-binding domain"/>
    <property type="match status" value="1"/>
</dbReference>
<protein>
    <recommendedName>
        <fullName evidence="4">HTH hxlR-type domain-containing protein</fullName>
    </recommendedName>
</protein>
<dbReference type="InterPro" id="IPR002577">
    <property type="entry name" value="HTH_HxlR"/>
</dbReference>
<dbReference type="InterPro" id="IPR036388">
    <property type="entry name" value="WH-like_DNA-bd_sf"/>
</dbReference>
<gene>
    <name evidence="5" type="ORF">Vgi01_18220</name>
</gene>
<evidence type="ECO:0000313" key="6">
    <source>
        <dbReference type="Proteomes" id="UP000647860"/>
    </source>
</evidence>
<evidence type="ECO:0000256" key="2">
    <source>
        <dbReference type="ARBA" id="ARBA00023125"/>
    </source>
</evidence>